<feature type="signal peptide" evidence="1">
    <location>
        <begin position="1"/>
        <end position="23"/>
    </location>
</feature>
<sequence length="863" mass="91959">MRTTALSVAILGAALAGVGQVRALPSPPVLIDSGVRFVAPYGAQKYPAAAFDGTNWLVVWQDLRGDREAIWAARVSSAGVLLDSGNILVANDDDERYEPRVAFNGSGYLVVWQDARNSSYDIYAARVSTAGVVMDPDGIPVCSTAHSQKFPGVSSNGSDFLVVWQDTRIDSLDEDIYAARVNSGGGVLDPAGILVSSVMLPQEYPTVGFNGTNYLVAWKDRRNDSLTSDDIYAARVTQAGTVLDPAGIAVSRAPGSQDGPSATAGGSTWLVVWEDYRSPDGEVMGSRVSPAGVVLDTAGLNVTSDPYWQGGPAAAFDGANYFVTWEDDRLTGGGNCDIFAARVTPSGAVLDTGIVVCEADDNQYYPCIASGSSGLLVAWADWRSDPSDPDICCNRLSPAGIVLDTVDALLPSRLYAYEQKEPAVAFDGSNYLAVWKDGRAHEGADNVYGARMSPVGVVLDPGGFPIAEHSGGLGTPVVARGDSNCLVCWDAPSGNYRRIQAARVNRAGAVLDTVPVSTRLWGYDAWPPSVAFDGTNWLVVAAMKCPGQDWNVVCSRVGQDGVVLDSNPVFVCQVPGEQNRADVAFGAGSYLVVWYDARSGSSYDIYGARVSPDGTILDTAGIAISTAGNSQYAPSVAFDGTNWLVAWQDRRGGDEESLYYARVSQAGTVLDPGGIPLGWEPANYQDPLQMVFDGTNFFCVWQYRNNSPGDLWGARISPQGAVLDSFPVCAEPEYQATPSVALGSGGRIVVVYSGYVDTLRGSYVETMRIWAGIYPFYGIEERSTPYALRQTPNPTIVRGILNLQSAICNLQPEVALLDAAGRKVLDLVPGPNDVSRLAPGVYFLREAVAQAQARAVRKVIIPR</sequence>
<organism evidence="2 3">
    <name type="scientific">candidate division WOR-3 bacterium</name>
    <dbReference type="NCBI Taxonomy" id="2052148"/>
    <lineage>
        <taxon>Bacteria</taxon>
        <taxon>Bacteria division WOR-3</taxon>
    </lineage>
</organism>
<evidence type="ECO:0000313" key="3">
    <source>
        <dbReference type="Proteomes" id="UP000779900"/>
    </source>
</evidence>
<accession>A0A937XCP1</accession>
<keyword evidence="1" id="KW-0732">Signal</keyword>
<reference evidence="2" key="1">
    <citation type="submission" date="2019-03" db="EMBL/GenBank/DDBJ databases">
        <title>Lake Tanganyika Metagenome-Assembled Genomes (MAGs).</title>
        <authorList>
            <person name="Tran P."/>
        </authorList>
    </citation>
    <scope>NUCLEOTIDE SEQUENCE</scope>
    <source>
        <strain evidence="2">K_DeepCast_150m_m2_040</strain>
    </source>
</reference>
<protein>
    <recommendedName>
        <fullName evidence="4">T9SS type A sorting domain-containing protein</fullName>
    </recommendedName>
</protein>
<dbReference type="Proteomes" id="UP000779900">
    <property type="component" value="Unassembled WGS sequence"/>
</dbReference>
<feature type="chain" id="PRO_5037970398" description="T9SS type A sorting domain-containing protein" evidence="1">
    <location>
        <begin position="24"/>
        <end position="863"/>
    </location>
</feature>
<dbReference type="AlphaFoldDB" id="A0A937XCP1"/>
<evidence type="ECO:0008006" key="4">
    <source>
        <dbReference type="Google" id="ProtNLM"/>
    </source>
</evidence>
<proteinExistence type="predicted"/>
<dbReference type="EMBL" id="VGIR01000006">
    <property type="protein sequence ID" value="MBM3330577.1"/>
    <property type="molecule type" value="Genomic_DNA"/>
</dbReference>
<gene>
    <name evidence="2" type="ORF">FJY68_01840</name>
</gene>
<name>A0A937XCP1_UNCW3</name>
<evidence type="ECO:0000256" key="1">
    <source>
        <dbReference type="SAM" id="SignalP"/>
    </source>
</evidence>
<evidence type="ECO:0000313" key="2">
    <source>
        <dbReference type="EMBL" id="MBM3330577.1"/>
    </source>
</evidence>
<comment type="caution">
    <text evidence="2">The sequence shown here is derived from an EMBL/GenBank/DDBJ whole genome shotgun (WGS) entry which is preliminary data.</text>
</comment>